<sequence>MEEQVTQGSGWEAILPLRIKPNDTNPSNELITSPSGRLPIDIWYMIRDCLAKKNKEDFMDRSDFEKSLSELQSLRRVSSVFKAVFDPLAFRVVVLIEGIYIDKLSQAVSYPNSRIKENITKFTRAMVLSMYLNSRYRKETCYWIGNATDLEYLVIPACTSMRPCRAAHFIGVLADYLLNFLQNSRGCLLKKSENAFVAQEMTAPVDTYFTSPARRELNGAASGDVLNLAARSNIKRGKNDLPGNGLERLHIQWPSHIDSKSFVPTLGKFPAMAELILEDYNWQHTKEVTVATWDFSRLTNLSLRRVHIMKFLDAVTLSNLRNLKILVIKGCLFLEHRNGIDLKKWIPNMTAMLPRLEEFILHDRWMHTINIRSFFGQPCKLRHLELVDPVYSSRDQMAAADLAHLVTACPDLRFLSTNLDRSRKDTQRFLNTLTQFRRLEGLRLTTTMPDAAPLTKSVPVAVDGDRSTDLNDAETEIDESTEGTKEPDFDFDYARYIFRNLHVEKDGVEFKQLYLIVRNTTPPVGWTPAADGSSHTYTRTAREGWKIKPGKVFRHFESRGKHEETVEYRAVNVGERISDGLARSDLSVLNDMRNGWSRISKHLTLVKTTDPNLQKKLADAIHAAKDRSNDQAVAANQRRTSSSLRAFYSTARSSL</sequence>
<keyword evidence="3" id="KW-1185">Reference proteome</keyword>
<dbReference type="Proteomes" id="UP001595075">
    <property type="component" value="Unassembled WGS sequence"/>
</dbReference>
<accession>A0ABR4CAY0</accession>
<evidence type="ECO:0008006" key="4">
    <source>
        <dbReference type="Google" id="ProtNLM"/>
    </source>
</evidence>
<dbReference type="InterPro" id="IPR032675">
    <property type="entry name" value="LRR_dom_sf"/>
</dbReference>
<evidence type="ECO:0000256" key="1">
    <source>
        <dbReference type="SAM" id="MobiDB-lite"/>
    </source>
</evidence>
<comment type="caution">
    <text evidence="2">The sequence shown here is derived from an EMBL/GenBank/DDBJ whole genome shotgun (WGS) entry which is preliminary data.</text>
</comment>
<dbReference type="SUPFAM" id="SSF52047">
    <property type="entry name" value="RNI-like"/>
    <property type="match status" value="1"/>
</dbReference>
<gene>
    <name evidence="2" type="ORF">VTL71DRAFT_1246</name>
</gene>
<dbReference type="EMBL" id="JAZHXI010000010">
    <property type="protein sequence ID" value="KAL2066822.1"/>
    <property type="molecule type" value="Genomic_DNA"/>
</dbReference>
<reference evidence="2 3" key="1">
    <citation type="journal article" date="2024" name="Commun. Biol.">
        <title>Comparative genomic analysis of thermophilic fungi reveals convergent evolutionary adaptations and gene losses.</title>
        <authorList>
            <person name="Steindorff A.S."/>
            <person name="Aguilar-Pontes M.V."/>
            <person name="Robinson A.J."/>
            <person name="Andreopoulos B."/>
            <person name="LaButti K."/>
            <person name="Kuo A."/>
            <person name="Mondo S."/>
            <person name="Riley R."/>
            <person name="Otillar R."/>
            <person name="Haridas S."/>
            <person name="Lipzen A."/>
            <person name="Grimwood J."/>
            <person name="Schmutz J."/>
            <person name="Clum A."/>
            <person name="Reid I.D."/>
            <person name="Moisan M.C."/>
            <person name="Butler G."/>
            <person name="Nguyen T.T.M."/>
            <person name="Dewar K."/>
            <person name="Conant G."/>
            <person name="Drula E."/>
            <person name="Henrissat B."/>
            <person name="Hansel C."/>
            <person name="Singer S."/>
            <person name="Hutchinson M.I."/>
            <person name="de Vries R.P."/>
            <person name="Natvig D.O."/>
            <person name="Powell A.J."/>
            <person name="Tsang A."/>
            <person name="Grigoriev I.V."/>
        </authorList>
    </citation>
    <scope>NUCLEOTIDE SEQUENCE [LARGE SCALE GENOMIC DNA]</scope>
    <source>
        <strain evidence="2 3">CBS 494.80</strain>
    </source>
</reference>
<organism evidence="2 3">
    <name type="scientific">Oculimacula yallundae</name>
    <dbReference type="NCBI Taxonomy" id="86028"/>
    <lineage>
        <taxon>Eukaryota</taxon>
        <taxon>Fungi</taxon>
        <taxon>Dikarya</taxon>
        <taxon>Ascomycota</taxon>
        <taxon>Pezizomycotina</taxon>
        <taxon>Leotiomycetes</taxon>
        <taxon>Helotiales</taxon>
        <taxon>Ploettnerulaceae</taxon>
        <taxon>Oculimacula</taxon>
    </lineage>
</organism>
<dbReference type="Gene3D" id="3.80.10.10">
    <property type="entry name" value="Ribonuclease Inhibitor"/>
    <property type="match status" value="1"/>
</dbReference>
<evidence type="ECO:0000313" key="3">
    <source>
        <dbReference type="Proteomes" id="UP001595075"/>
    </source>
</evidence>
<feature type="compositionally biased region" description="Acidic residues" evidence="1">
    <location>
        <begin position="471"/>
        <end position="481"/>
    </location>
</feature>
<proteinExistence type="predicted"/>
<evidence type="ECO:0000313" key="2">
    <source>
        <dbReference type="EMBL" id="KAL2066822.1"/>
    </source>
</evidence>
<name>A0ABR4CAY0_9HELO</name>
<protein>
    <recommendedName>
        <fullName evidence="4">F-box domain-containing protein</fullName>
    </recommendedName>
</protein>
<feature type="region of interest" description="Disordered" evidence="1">
    <location>
        <begin position="461"/>
        <end position="484"/>
    </location>
</feature>